<evidence type="ECO:0000313" key="3">
    <source>
        <dbReference type="EMBL" id="URW80391.1"/>
    </source>
</evidence>
<feature type="domain" description="DUF2089" evidence="2">
    <location>
        <begin position="9"/>
        <end position="37"/>
    </location>
</feature>
<reference evidence="3" key="1">
    <citation type="submission" date="2022-05" db="EMBL/GenBank/DDBJ databases">
        <authorList>
            <person name="Sun X."/>
        </authorList>
    </citation>
    <scope>NUCLEOTIDE SEQUENCE</scope>
    <source>
        <strain evidence="3">Ai-910</strain>
    </source>
</reference>
<evidence type="ECO:0000313" key="4">
    <source>
        <dbReference type="Proteomes" id="UP001056426"/>
    </source>
</evidence>
<dbReference type="InterPro" id="IPR053957">
    <property type="entry name" value="DUF2089_Zn_ribbon"/>
</dbReference>
<dbReference type="Pfam" id="PF09862">
    <property type="entry name" value="DUF2089"/>
    <property type="match status" value="1"/>
</dbReference>
<dbReference type="Pfam" id="PF22747">
    <property type="entry name" value="Zn_ribbon_DUF2089"/>
    <property type="match status" value="1"/>
</dbReference>
<evidence type="ECO:0000259" key="1">
    <source>
        <dbReference type="Pfam" id="PF09862"/>
    </source>
</evidence>
<accession>A0A9J6ZRT4</accession>
<dbReference type="AlphaFoldDB" id="A0A9J6ZRT4"/>
<keyword evidence="4" id="KW-1185">Reference proteome</keyword>
<gene>
    <name evidence="3" type="ORF">M9189_03355</name>
</gene>
<proteinExistence type="predicted"/>
<sequence>MEKKLPILCPSCGSDLQVQSLKCCDCDTTITGQYDLPVLLKLDAKDQEFVLDFVKSSGSLKLMASRLGLSYPTVRNMLDDLISTIEKLQSDDQKTL</sequence>
<dbReference type="RefSeq" id="WP_250724552.1">
    <property type="nucleotide sequence ID" value="NZ_CP098400.1"/>
</dbReference>
<evidence type="ECO:0000259" key="2">
    <source>
        <dbReference type="Pfam" id="PF22747"/>
    </source>
</evidence>
<dbReference type="InterPro" id="IPR018658">
    <property type="entry name" value="DUF2089"/>
</dbReference>
<organism evidence="3 4">
    <name type="scientific">Xiashengella succiniciproducens</name>
    <dbReference type="NCBI Taxonomy" id="2949635"/>
    <lineage>
        <taxon>Bacteria</taxon>
        <taxon>Pseudomonadati</taxon>
        <taxon>Bacteroidota</taxon>
        <taxon>Bacteroidia</taxon>
        <taxon>Marinilabiliales</taxon>
        <taxon>Marinilabiliaceae</taxon>
        <taxon>Xiashengella</taxon>
    </lineage>
</organism>
<reference evidence="3" key="2">
    <citation type="submission" date="2022-06" db="EMBL/GenBank/DDBJ databases">
        <title>Xiashengella guii gen. nov. sp. nov., a bacterium isolated form anaerobic digestion tank.</title>
        <authorList>
            <person name="Huang H."/>
        </authorList>
    </citation>
    <scope>NUCLEOTIDE SEQUENCE</scope>
    <source>
        <strain evidence="3">Ai-910</strain>
    </source>
</reference>
<feature type="domain" description="DUF2089" evidence="1">
    <location>
        <begin position="42"/>
        <end position="86"/>
    </location>
</feature>
<dbReference type="EMBL" id="CP098400">
    <property type="protein sequence ID" value="URW80391.1"/>
    <property type="molecule type" value="Genomic_DNA"/>
</dbReference>
<dbReference type="KEGG" id="alkq:M9189_03355"/>
<name>A0A9J6ZRT4_9BACT</name>
<protein>
    <submittedName>
        <fullName evidence="3">DUF2089 domain-containing protein</fullName>
    </submittedName>
</protein>
<dbReference type="Proteomes" id="UP001056426">
    <property type="component" value="Chromosome"/>
</dbReference>